<dbReference type="InterPro" id="IPR015421">
    <property type="entry name" value="PyrdxlP-dep_Trfase_major"/>
</dbReference>
<dbReference type="PIRSF" id="PIRSF000521">
    <property type="entry name" value="Transaminase_4ab_Lys_Orn"/>
    <property type="match status" value="1"/>
</dbReference>
<proteinExistence type="inferred from homology"/>
<dbReference type="SUPFAM" id="SSF53383">
    <property type="entry name" value="PLP-dependent transferases"/>
    <property type="match status" value="1"/>
</dbReference>
<dbReference type="PANTHER" id="PTHR43713:SF3">
    <property type="entry name" value="GLUTAMATE-1-SEMIALDEHYDE 2,1-AMINOMUTASE 1, CHLOROPLASTIC-RELATED"/>
    <property type="match status" value="1"/>
</dbReference>
<dbReference type="PANTHER" id="PTHR43713">
    <property type="entry name" value="GLUTAMATE-1-SEMIALDEHYDE 2,1-AMINOMUTASE"/>
    <property type="match status" value="1"/>
</dbReference>
<dbReference type="InterPro" id="IPR015422">
    <property type="entry name" value="PyrdxlP-dep_Trfase_small"/>
</dbReference>
<evidence type="ECO:0000256" key="3">
    <source>
        <dbReference type="RuleBase" id="RU003560"/>
    </source>
</evidence>
<comment type="caution">
    <text evidence="4">The sequence shown here is derived from an EMBL/GenBank/DDBJ whole genome shotgun (WGS) entry which is preliminary data.</text>
</comment>
<dbReference type="InterPro" id="IPR005814">
    <property type="entry name" value="Aminotrans_3"/>
</dbReference>
<evidence type="ECO:0000256" key="1">
    <source>
        <dbReference type="ARBA" id="ARBA00001933"/>
    </source>
</evidence>
<accession>A0AAJ1MJJ1</accession>
<comment type="similarity">
    <text evidence="3">Belongs to the class-III pyridoxal-phosphate-dependent aminotransferase family.</text>
</comment>
<dbReference type="AlphaFoldDB" id="A0AAJ1MJJ1"/>
<name>A0AAJ1MJJ1_9SPIO</name>
<dbReference type="GO" id="GO:0008483">
    <property type="term" value="F:transaminase activity"/>
    <property type="evidence" value="ECO:0007669"/>
    <property type="project" value="UniProtKB-KW"/>
</dbReference>
<keyword evidence="2 3" id="KW-0663">Pyridoxal phosphate</keyword>
<dbReference type="Proteomes" id="UP001221217">
    <property type="component" value="Unassembled WGS sequence"/>
</dbReference>
<sequence length="411" mass="45399">MTEEYKFDNSVELFKRAVEVIPGGIYGSKAPGFVIPGSYPYYFKKGKGCRLWDADGNEYIDYLCGYGSQILGYGYDEVDNAAAEAMRAGDLLNGPQPEMVELAETLTKQIDGMDWAVFAKNGTDTTSLAVSMARVHTGKKKIIMARGAYHGAANWCSTNVFPELDDRKDVLSFTYNNLEELCSLFAKHRGEIAAIILTPYHHPAFGPQIMPAEGFYERVKNLTKAEGALFIMDDIRCNFRLSLAGSHSYFGVEPDLITMGKSIANGQPISVLMGTDNLKSTAGSFFITGTFWMSGVPFTASLITLKIMQEVNLIEHLNRIGGMLKNGIRSAAADAGFKAEITGAAAIPFLTFENDPDLYINQVFCSEMTKRGIYLHPHHNWFISYAHKDEDIEKTLETAREAFKLTAAKLG</sequence>
<dbReference type="GO" id="GO:0030170">
    <property type="term" value="F:pyridoxal phosphate binding"/>
    <property type="evidence" value="ECO:0007669"/>
    <property type="project" value="InterPro"/>
</dbReference>
<keyword evidence="4" id="KW-0032">Aminotransferase</keyword>
<evidence type="ECO:0000313" key="5">
    <source>
        <dbReference type="Proteomes" id="UP001221217"/>
    </source>
</evidence>
<dbReference type="Gene3D" id="3.90.1150.10">
    <property type="entry name" value="Aspartate Aminotransferase, domain 1"/>
    <property type="match status" value="1"/>
</dbReference>
<protein>
    <submittedName>
        <fullName evidence="4">Aminotransferase class III-fold pyridoxal phosphate-dependent enzyme</fullName>
    </submittedName>
</protein>
<dbReference type="InterPro" id="IPR015424">
    <property type="entry name" value="PyrdxlP-dep_Trfase"/>
</dbReference>
<comment type="cofactor">
    <cofactor evidence="1">
        <name>pyridoxal 5'-phosphate</name>
        <dbReference type="ChEBI" id="CHEBI:597326"/>
    </cofactor>
</comment>
<gene>
    <name evidence="4" type="ORF">PQJ61_12530</name>
</gene>
<reference evidence="4 5" key="1">
    <citation type="submission" date="2022-12" db="EMBL/GenBank/DDBJ databases">
        <title>Metagenome assembled genome from gulf of manar.</title>
        <authorList>
            <person name="Kohli P."/>
            <person name="Pk S."/>
            <person name="Venkata Ramana C."/>
            <person name="Sasikala C."/>
        </authorList>
    </citation>
    <scope>NUCLEOTIDE SEQUENCE [LARGE SCALE GENOMIC DNA]</scope>
    <source>
        <strain evidence="4">JB008</strain>
    </source>
</reference>
<evidence type="ECO:0000256" key="2">
    <source>
        <dbReference type="ARBA" id="ARBA00022898"/>
    </source>
</evidence>
<evidence type="ECO:0000313" key="4">
    <source>
        <dbReference type="EMBL" id="MDC7227583.1"/>
    </source>
</evidence>
<organism evidence="4 5">
    <name type="scientific">Candidatus Thalassospirochaeta sargassi</name>
    <dbReference type="NCBI Taxonomy" id="3119039"/>
    <lineage>
        <taxon>Bacteria</taxon>
        <taxon>Pseudomonadati</taxon>
        <taxon>Spirochaetota</taxon>
        <taxon>Spirochaetia</taxon>
        <taxon>Spirochaetales</taxon>
        <taxon>Spirochaetaceae</taxon>
        <taxon>Candidatus Thalassospirochaeta</taxon>
    </lineage>
</organism>
<keyword evidence="4" id="KW-0808">Transferase</keyword>
<dbReference type="EMBL" id="JAQQAL010000028">
    <property type="protein sequence ID" value="MDC7227583.1"/>
    <property type="molecule type" value="Genomic_DNA"/>
</dbReference>
<dbReference type="Pfam" id="PF00202">
    <property type="entry name" value="Aminotran_3"/>
    <property type="match status" value="1"/>
</dbReference>
<dbReference type="Gene3D" id="3.40.640.10">
    <property type="entry name" value="Type I PLP-dependent aspartate aminotransferase-like (Major domain)"/>
    <property type="match status" value="1"/>
</dbReference>